<sequence>MFRGPVKPVAGASLVKAEWDHGCFGQEEGTGKLVLCHALYQERLARIAASENKRAKKPLRFFSGGALSPSFPPTHPQVVLGVTGRGVRPGGLGAYITEDKEGEGGRRPQARSVDIPVAHAVSHDREEGHKSSTPGHLSDSAVSTSVFHHSVAAQSFQHVPCHTIHRAPMSVISVTRPLQPGVLRWLHSILSLHPFSKAFVKSSIPQSPTSRAVKSRTLRAVNSAGFRLICCCQGQRATPMAEFTGGKVPPFPSSAVSHFQLRLRLGDSKHRFQSYRGSIPRLSPIIWNLPS</sequence>
<name>A0A8T2NW54_9TELE</name>
<protein>
    <submittedName>
        <fullName evidence="1">Uncharacterized protein</fullName>
    </submittedName>
</protein>
<organism evidence="1 2">
    <name type="scientific">Albula glossodonta</name>
    <name type="common">roundjaw bonefish</name>
    <dbReference type="NCBI Taxonomy" id="121402"/>
    <lineage>
        <taxon>Eukaryota</taxon>
        <taxon>Metazoa</taxon>
        <taxon>Chordata</taxon>
        <taxon>Craniata</taxon>
        <taxon>Vertebrata</taxon>
        <taxon>Euteleostomi</taxon>
        <taxon>Actinopterygii</taxon>
        <taxon>Neopterygii</taxon>
        <taxon>Teleostei</taxon>
        <taxon>Albuliformes</taxon>
        <taxon>Albulidae</taxon>
        <taxon>Albula</taxon>
    </lineage>
</organism>
<proteinExistence type="predicted"/>
<gene>
    <name evidence="1" type="ORF">JZ751_013686</name>
</gene>
<dbReference type="AlphaFoldDB" id="A0A8T2NW54"/>
<reference evidence="1" key="1">
    <citation type="thesis" date="2021" institute="BYU ScholarsArchive" country="Provo, UT, USA">
        <title>Applications of and Algorithms for Genome Assembly and Genomic Analyses with an Emphasis on Marine Teleosts.</title>
        <authorList>
            <person name="Pickett B.D."/>
        </authorList>
    </citation>
    <scope>NUCLEOTIDE SEQUENCE</scope>
    <source>
        <strain evidence="1">HI-2016</strain>
    </source>
</reference>
<dbReference type="EMBL" id="JAFBMS010000023">
    <property type="protein sequence ID" value="KAG9343520.1"/>
    <property type="molecule type" value="Genomic_DNA"/>
</dbReference>
<evidence type="ECO:0000313" key="1">
    <source>
        <dbReference type="EMBL" id="KAG9343520.1"/>
    </source>
</evidence>
<comment type="caution">
    <text evidence="1">The sequence shown here is derived from an EMBL/GenBank/DDBJ whole genome shotgun (WGS) entry which is preliminary data.</text>
</comment>
<keyword evidence="2" id="KW-1185">Reference proteome</keyword>
<evidence type="ECO:0000313" key="2">
    <source>
        <dbReference type="Proteomes" id="UP000824540"/>
    </source>
</evidence>
<accession>A0A8T2NW54</accession>
<dbReference type="Proteomes" id="UP000824540">
    <property type="component" value="Unassembled WGS sequence"/>
</dbReference>